<dbReference type="EMBL" id="JAGUCO010000004">
    <property type="protein sequence ID" value="MBS2098205.1"/>
    <property type="molecule type" value="Genomic_DNA"/>
</dbReference>
<proteinExistence type="inferred from homology"/>
<evidence type="ECO:0000313" key="3">
    <source>
        <dbReference type="Proteomes" id="UP000708576"/>
    </source>
</evidence>
<dbReference type="SUPFAM" id="SSF52768">
    <property type="entry name" value="Arginase/deacetylase"/>
    <property type="match status" value="1"/>
</dbReference>
<dbReference type="Gene3D" id="3.40.800.10">
    <property type="entry name" value="Ureohydrolase domain"/>
    <property type="match status" value="1"/>
</dbReference>
<dbReference type="InterPro" id="IPR023696">
    <property type="entry name" value="Ureohydrolase_dom_sf"/>
</dbReference>
<dbReference type="RefSeq" id="WP_212215451.1">
    <property type="nucleotide sequence ID" value="NZ_JAGUCO010000004.1"/>
</dbReference>
<comment type="caution">
    <text evidence="2">The sequence shown here is derived from an EMBL/GenBank/DDBJ whole genome shotgun (WGS) entry which is preliminary data.</text>
</comment>
<organism evidence="2 3">
    <name type="scientific">Carboxylicivirga linearis</name>
    <dbReference type="NCBI Taxonomy" id="1628157"/>
    <lineage>
        <taxon>Bacteria</taxon>
        <taxon>Pseudomonadati</taxon>
        <taxon>Bacteroidota</taxon>
        <taxon>Bacteroidia</taxon>
        <taxon>Marinilabiliales</taxon>
        <taxon>Marinilabiliaceae</taxon>
        <taxon>Carboxylicivirga</taxon>
    </lineage>
</organism>
<evidence type="ECO:0000256" key="1">
    <source>
        <dbReference type="PROSITE-ProRule" id="PRU00742"/>
    </source>
</evidence>
<comment type="similarity">
    <text evidence="1">Belongs to the arginase family.</text>
</comment>
<evidence type="ECO:0000313" key="2">
    <source>
        <dbReference type="EMBL" id="MBS2098205.1"/>
    </source>
</evidence>
<dbReference type="InterPro" id="IPR006035">
    <property type="entry name" value="Ureohydrolase"/>
</dbReference>
<keyword evidence="3" id="KW-1185">Reference proteome</keyword>
<dbReference type="Proteomes" id="UP000708576">
    <property type="component" value="Unassembled WGS sequence"/>
</dbReference>
<reference evidence="2 3" key="1">
    <citation type="journal article" date="2015" name="Int. J. Syst. Evol. Microbiol.">
        <title>Carboxylicivirga linearis sp. nov., isolated from a sea cucumber culture pond.</title>
        <authorList>
            <person name="Wang F.Q."/>
            <person name="Zhou Y.X."/>
            <person name="Lin X.Z."/>
            <person name="Chen G.J."/>
            <person name="Du Z.J."/>
        </authorList>
    </citation>
    <scope>NUCLEOTIDE SEQUENCE [LARGE SCALE GENOMIC DNA]</scope>
    <source>
        <strain evidence="2 3">FB218</strain>
    </source>
</reference>
<accession>A0ABS5JTJ7</accession>
<sequence length="385" mass="44098">MSEDWKHYFEQSLTKTYFSFEGEESDFILSQISFLHQIEKLQLEEFDVAIIGVADGRYSANKGVADYPNVCRSYLFGLRSLVKSIKILDLGNLLGKTVDDRYRALEDIITILAQKNVLPVIIGGSQDYTIPLSGAIKNIKDTFRLSVVDAKIDWVIPEKDFSSHGYLGLLSSDKNRKPYDLSVIGVQKYLYSRYQEQKMKKASFDFLRLGEIRQKGLPIAEPWLRDADVVSFDLKSVKQPDQPAHSMPMPNGFSGNEFCQLCWYAGVSDQLKVVGFFELDVNADVNSQGSMLGAQGVWHVLEGFCNRYNDFPVKDLDGYSQYIVHLDDYEIDIRFYNNPTNGRWWVEVPSAEGKQIVACSKDEFEEASKNELPERWYRFINKKVL</sequence>
<dbReference type="PROSITE" id="PS51409">
    <property type="entry name" value="ARGINASE_2"/>
    <property type="match status" value="1"/>
</dbReference>
<dbReference type="Pfam" id="PF00491">
    <property type="entry name" value="Arginase"/>
    <property type="match status" value="1"/>
</dbReference>
<name>A0ABS5JTJ7_9BACT</name>
<protein>
    <submittedName>
        <fullName evidence="2">Arginase family protein</fullName>
    </submittedName>
</protein>
<gene>
    <name evidence="2" type="ORF">KEM10_07915</name>
</gene>